<comment type="caution">
    <text evidence="1">The sequence shown here is derived from an EMBL/GenBank/DDBJ whole genome shotgun (WGS) entry which is preliminary data.</text>
</comment>
<protein>
    <submittedName>
        <fullName evidence="1">Gluconate 2-dehydrogenase subunit 3 family protein</fullName>
    </submittedName>
</protein>
<dbReference type="InterPro" id="IPR027056">
    <property type="entry name" value="Gluconate_2DH_su3"/>
</dbReference>
<gene>
    <name evidence="1" type="ORF">FN961_04580</name>
</gene>
<keyword evidence="2" id="KW-1185">Reference proteome</keyword>
<dbReference type="Pfam" id="PF13618">
    <property type="entry name" value="Gluconate_2-dh3"/>
    <property type="match status" value="1"/>
</dbReference>
<dbReference type="PROSITE" id="PS51318">
    <property type="entry name" value="TAT"/>
    <property type="match status" value="1"/>
</dbReference>
<evidence type="ECO:0000313" key="1">
    <source>
        <dbReference type="EMBL" id="TRY15342.1"/>
    </source>
</evidence>
<reference evidence="2" key="1">
    <citation type="submission" date="2019-07" db="EMBL/GenBank/DDBJ databases">
        <title>Shewanella sp. YLB-08 draft genomic sequence.</title>
        <authorList>
            <person name="Yu L."/>
        </authorList>
    </citation>
    <scope>NUCLEOTIDE SEQUENCE [LARGE SCALE GENOMIC DNA]</scope>
    <source>
        <strain evidence="2">JCM 20706</strain>
    </source>
</reference>
<dbReference type="RefSeq" id="WP_143563374.1">
    <property type="nucleotide sequence ID" value="NZ_BMPL01000037.1"/>
</dbReference>
<accession>A0A553JSA7</accession>
<dbReference type="AlphaFoldDB" id="A0A553JSA7"/>
<organism evidence="1 2">
    <name type="scientific">Shewanella hanedai</name>
    <name type="common">Alteromonas hanedai</name>
    <dbReference type="NCBI Taxonomy" id="25"/>
    <lineage>
        <taxon>Bacteria</taxon>
        <taxon>Pseudomonadati</taxon>
        <taxon>Pseudomonadota</taxon>
        <taxon>Gammaproteobacteria</taxon>
        <taxon>Alteromonadales</taxon>
        <taxon>Shewanellaceae</taxon>
        <taxon>Shewanella</taxon>
    </lineage>
</organism>
<evidence type="ECO:0000313" key="2">
    <source>
        <dbReference type="Proteomes" id="UP000318126"/>
    </source>
</evidence>
<name>A0A553JSA7_SHEHA</name>
<dbReference type="InterPro" id="IPR006311">
    <property type="entry name" value="TAT_signal"/>
</dbReference>
<sequence>MLTDKGLKSGSNKPERVSAYSCGLNRRAFLRQTGAGAMLLGLLGAKPGVVVAADKVEAETVSSEEDFSFHAQAVIEAVQMQLFPDDGDGPSARDLNAFRYLTWALEDPDNKADGDKVFILQGVGWLEELAKSTQGSSFIKLGASEQDAVLKQISKSSAGENWLSLLLYYLLESLTLDPVYGGNTDGIGWQWLEHQPGFPRPVEGKTYLDFSSVNLNEK</sequence>
<dbReference type="Proteomes" id="UP000318126">
    <property type="component" value="Unassembled WGS sequence"/>
</dbReference>
<dbReference type="EMBL" id="VKGK01000004">
    <property type="protein sequence ID" value="TRY15342.1"/>
    <property type="molecule type" value="Genomic_DNA"/>
</dbReference>
<dbReference type="OrthoDB" id="6259504at2"/>
<proteinExistence type="predicted"/>